<proteinExistence type="inferred from homology"/>
<feature type="region of interest" description="Disordered" evidence="5">
    <location>
        <begin position="667"/>
        <end position="689"/>
    </location>
</feature>
<reference evidence="7" key="1">
    <citation type="journal article" date="2020" name="Stud. Mycol.">
        <title>101 Dothideomycetes genomes: a test case for predicting lifestyles and emergence of pathogens.</title>
        <authorList>
            <person name="Haridas S."/>
            <person name="Albert R."/>
            <person name="Binder M."/>
            <person name="Bloem J."/>
            <person name="Labutti K."/>
            <person name="Salamov A."/>
            <person name="Andreopoulos B."/>
            <person name="Baker S."/>
            <person name="Barry K."/>
            <person name="Bills G."/>
            <person name="Bluhm B."/>
            <person name="Cannon C."/>
            <person name="Castanera R."/>
            <person name="Culley D."/>
            <person name="Daum C."/>
            <person name="Ezra D."/>
            <person name="Gonzalez J."/>
            <person name="Henrissat B."/>
            <person name="Kuo A."/>
            <person name="Liang C."/>
            <person name="Lipzen A."/>
            <person name="Lutzoni F."/>
            <person name="Magnuson J."/>
            <person name="Mondo S."/>
            <person name="Nolan M."/>
            <person name="Ohm R."/>
            <person name="Pangilinan J."/>
            <person name="Park H.-J."/>
            <person name="Ramirez L."/>
            <person name="Alfaro M."/>
            <person name="Sun H."/>
            <person name="Tritt A."/>
            <person name="Yoshinaga Y."/>
            <person name="Zwiers L.-H."/>
            <person name="Turgeon B."/>
            <person name="Goodwin S."/>
            <person name="Spatafora J."/>
            <person name="Crous P."/>
            <person name="Grigoriev I."/>
        </authorList>
    </citation>
    <scope>NUCLEOTIDE SEQUENCE</scope>
    <source>
        <strain evidence="7">CBS 116435</strain>
    </source>
</reference>
<evidence type="ECO:0000256" key="5">
    <source>
        <dbReference type="SAM" id="MobiDB-lite"/>
    </source>
</evidence>
<dbReference type="GO" id="GO:0006364">
    <property type="term" value="P:rRNA processing"/>
    <property type="evidence" value="ECO:0007669"/>
    <property type="project" value="TreeGrafter"/>
</dbReference>
<evidence type="ECO:0000256" key="4">
    <source>
        <dbReference type="ARBA" id="ARBA00023242"/>
    </source>
</evidence>
<dbReference type="EMBL" id="MU003821">
    <property type="protein sequence ID" value="KAF2718670.1"/>
    <property type="molecule type" value="Genomic_DNA"/>
</dbReference>
<protein>
    <recommendedName>
        <fullName evidence="3">Pre-rRNA-processing protein RIX1</fullName>
    </recommendedName>
</protein>
<feature type="region of interest" description="Disordered" evidence="5">
    <location>
        <begin position="737"/>
        <end position="791"/>
    </location>
</feature>
<organism evidence="7 8">
    <name type="scientific">Polychaeton citri CBS 116435</name>
    <dbReference type="NCBI Taxonomy" id="1314669"/>
    <lineage>
        <taxon>Eukaryota</taxon>
        <taxon>Fungi</taxon>
        <taxon>Dikarya</taxon>
        <taxon>Ascomycota</taxon>
        <taxon>Pezizomycotina</taxon>
        <taxon>Dothideomycetes</taxon>
        <taxon>Dothideomycetidae</taxon>
        <taxon>Capnodiales</taxon>
        <taxon>Capnodiaceae</taxon>
        <taxon>Polychaeton</taxon>
    </lineage>
</organism>
<evidence type="ECO:0000259" key="6">
    <source>
        <dbReference type="Pfam" id="PF08167"/>
    </source>
</evidence>
<sequence>MGTNRHTTNTNSTKQSVDQLTSASTRLASTPTQQLPYFASQISEQIWSCRKAISTAEDRARGDESTAAVHRLRTQLSTLLQDRTVEGRWSAVVLVKAAIEAGGISFFGSNATWVKHLLQILKKGADPSTTRSFAAINLLRIFTLTWEAPTLIRELTTPNLPTFISVCLTNAQSPRCSVIELQTYLDAFATLLPKHSTIFRTNENVIRRLCCSVLQSSSILPSESSPRHYTQHHQKSARVILVLLHHCAPKQSTSDKWMSSFDLIVKATHRTCDHLFRSLHEEWISTTGYRPPVAGHELRLGDCAISGPDEAELGPWHGVYTGAERLAQLLRLLTTFLGVGTVNAVTIKAGVITDLLTRVLSISKNCKPQQEVRKQERDDLHQVLPTLHTVALLSTEATVQRLGESFIGQAQSVLELVRSTFEAYQHHADVSSVAFRLIARLVFMYGSSFDQEDVKSLNEILKTCCNDLLPQESRKPQALTLQPGQVVSASKGDQIGTHQGSETIDRDVSQLRKNCAQKLLSTAMLKLNPKYLPSSTRALMDRTAILSSDRQAMVSSIMNPSLNPDGSHQASVLPVLTRLFPGDLQVEAILRPRLPAIDRRGMPREVQHRDEESEDDTLSETAGSSFPIANSRGNVSDDEDEGPTSGLLSALAEDAKRSNTRMYEMASTSTANGLSESTLHKHSRADSGDIVVESSAKRMRPSPVAESLLPEYAQELAGADQLTANADVPAVVQVHAPNQESTTIVSNPDGPVATNSTKSEAVEVTTGDVEADDSDFEMPALTMEPDTDPED</sequence>
<dbReference type="SUPFAM" id="SSF48371">
    <property type="entry name" value="ARM repeat"/>
    <property type="match status" value="1"/>
</dbReference>
<evidence type="ECO:0000313" key="8">
    <source>
        <dbReference type="Proteomes" id="UP000799441"/>
    </source>
</evidence>
<dbReference type="Proteomes" id="UP000799441">
    <property type="component" value="Unassembled WGS sequence"/>
</dbReference>
<dbReference type="GO" id="GO:0005634">
    <property type="term" value="C:nucleus"/>
    <property type="evidence" value="ECO:0007669"/>
    <property type="project" value="UniProtKB-SubCell"/>
</dbReference>
<feature type="compositionally biased region" description="Polar residues" evidence="5">
    <location>
        <begin position="667"/>
        <end position="677"/>
    </location>
</feature>
<feature type="compositionally biased region" description="Polar residues" evidence="5">
    <location>
        <begin position="622"/>
        <end position="634"/>
    </location>
</feature>
<evidence type="ECO:0000256" key="1">
    <source>
        <dbReference type="ARBA" id="ARBA00004123"/>
    </source>
</evidence>
<dbReference type="AlphaFoldDB" id="A0A9P4Q353"/>
<evidence type="ECO:0000256" key="3">
    <source>
        <dbReference type="ARBA" id="ARBA00021502"/>
    </source>
</evidence>
<gene>
    <name evidence="7" type="ORF">K431DRAFT_230292</name>
</gene>
<dbReference type="PANTHER" id="PTHR34105">
    <property type="entry name" value="PROLINE-, GLUTAMIC ACID- AND LEUCINE-RICH PROTEIN 1"/>
    <property type="match status" value="1"/>
</dbReference>
<dbReference type="InterPro" id="IPR016024">
    <property type="entry name" value="ARM-type_fold"/>
</dbReference>
<feature type="region of interest" description="Disordered" evidence="5">
    <location>
        <begin position="600"/>
        <end position="646"/>
    </location>
</feature>
<evidence type="ECO:0000256" key="2">
    <source>
        <dbReference type="ARBA" id="ARBA00010511"/>
    </source>
</evidence>
<keyword evidence="4" id="KW-0539">Nucleus</keyword>
<name>A0A9P4Q353_9PEZI</name>
<feature type="compositionally biased region" description="Basic and acidic residues" evidence="5">
    <location>
        <begin position="600"/>
        <end position="611"/>
    </location>
</feature>
<comment type="subcellular location">
    <subcellularLocation>
        <location evidence="1">Nucleus</location>
    </subcellularLocation>
</comment>
<comment type="similarity">
    <text evidence="2">Belongs to the RIX1/PELP1 family.</text>
</comment>
<dbReference type="PANTHER" id="PTHR34105:SF1">
    <property type="entry name" value="PROLINE-, GLUTAMIC ACID- AND LEUCINE-RICH PROTEIN 1"/>
    <property type="match status" value="1"/>
</dbReference>
<dbReference type="OrthoDB" id="20900at2759"/>
<accession>A0A9P4Q353</accession>
<feature type="compositionally biased region" description="Polar residues" evidence="5">
    <location>
        <begin position="737"/>
        <end position="746"/>
    </location>
</feature>
<dbReference type="InterPro" id="IPR012583">
    <property type="entry name" value="RIX1_N"/>
</dbReference>
<feature type="domain" description="Pre-rRNA-processing protein RIX1 N-terminal" evidence="6">
    <location>
        <begin position="22"/>
        <end position="219"/>
    </location>
</feature>
<keyword evidence="8" id="KW-1185">Reference proteome</keyword>
<dbReference type="Pfam" id="PF08167">
    <property type="entry name" value="RIX1"/>
    <property type="match status" value="1"/>
</dbReference>
<comment type="caution">
    <text evidence="7">The sequence shown here is derived from an EMBL/GenBank/DDBJ whole genome shotgun (WGS) entry which is preliminary data.</text>
</comment>
<evidence type="ECO:0000313" key="7">
    <source>
        <dbReference type="EMBL" id="KAF2718670.1"/>
    </source>
</evidence>
<feature type="region of interest" description="Disordered" evidence="5">
    <location>
        <begin position="1"/>
        <end position="23"/>
    </location>
</feature>